<dbReference type="PROSITE" id="PS00211">
    <property type="entry name" value="ABC_TRANSPORTER_1"/>
    <property type="match status" value="2"/>
</dbReference>
<name>A0A4P7W282_9BACT</name>
<keyword evidence="3" id="KW-0547">Nucleotide-binding</keyword>
<gene>
    <name evidence="6" type="ORF">E7747_04130</name>
</gene>
<dbReference type="PANTHER" id="PTHR42734">
    <property type="entry name" value="METAL TRANSPORT SYSTEM ATP-BINDING PROTEIN TM_0124-RELATED"/>
    <property type="match status" value="1"/>
</dbReference>
<dbReference type="InterPro" id="IPR017871">
    <property type="entry name" value="ABC_transporter-like_CS"/>
</dbReference>
<dbReference type="InterPro" id="IPR050153">
    <property type="entry name" value="Metal_Ion_Import_ABC"/>
</dbReference>
<dbReference type="KEGG" id="ddb:E7747_04130"/>
<comment type="similarity">
    <text evidence="1">Belongs to the ABC transporter superfamily.</text>
</comment>
<evidence type="ECO:0000313" key="6">
    <source>
        <dbReference type="EMBL" id="QCD41555.1"/>
    </source>
</evidence>
<dbReference type="InterPro" id="IPR027417">
    <property type="entry name" value="P-loop_NTPase"/>
</dbReference>
<keyword evidence="2" id="KW-0813">Transport</keyword>
<keyword evidence="7" id="KW-1185">Reference proteome</keyword>
<keyword evidence="4 6" id="KW-0067">ATP-binding</keyword>
<dbReference type="Gene3D" id="3.40.50.300">
    <property type="entry name" value="P-loop containing nucleotide triphosphate hydrolases"/>
    <property type="match status" value="2"/>
</dbReference>
<proteinExistence type="inferred from homology"/>
<dbReference type="PANTHER" id="PTHR42734:SF17">
    <property type="entry name" value="METAL TRANSPORT SYSTEM ATP-BINDING PROTEIN TM_0124-RELATED"/>
    <property type="match status" value="1"/>
</dbReference>
<dbReference type="AlphaFoldDB" id="A0A4P7W282"/>
<dbReference type="SUPFAM" id="SSF52540">
    <property type="entry name" value="P-loop containing nucleoside triphosphate hydrolases"/>
    <property type="match status" value="2"/>
</dbReference>
<evidence type="ECO:0000256" key="1">
    <source>
        <dbReference type="ARBA" id="ARBA00005417"/>
    </source>
</evidence>
<dbReference type="InterPro" id="IPR003593">
    <property type="entry name" value="AAA+_ATPase"/>
</dbReference>
<dbReference type="GO" id="GO:0016887">
    <property type="term" value="F:ATP hydrolysis activity"/>
    <property type="evidence" value="ECO:0007669"/>
    <property type="project" value="InterPro"/>
</dbReference>
<feature type="domain" description="ABC transporter" evidence="5">
    <location>
        <begin position="259"/>
        <end position="475"/>
    </location>
</feature>
<evidence type="ECO:0000256" key="3">
    <source>
        <dbReference type="ARBA" id="ARBA00022741"/>
    </source>
</evidence>
<dbReference type="SMART" id="SM00382">
    <property type="entry name" value="AAA"/>
    <property type="match status" value="2"/>
</dbReference>
<dbReference type="EMBL" id="CP039396">
    <property type="protein sequence ID" value="QCD41555.1"/>
    <property type="molecule type" value="Genomic_DNA"/>
</dbReference>
<evidence type="ECO:0000256" key="2">
    <source>
        <dbReference type="ARBA" id="ARBA00022448"/>
    </source>
</evidence>
<feature type="domain" description="ABC transporter" evidence="5">
    <location>
        <begin position="7"/>
        <end position="238"/>
    </location>
</feature>
<accession>A0A4P7W282</accession>
<sequence>MDSTKFIVSFDSRRLGYGNVVLANPHGSYIPEGVTVVLGPNGAGKSTLGLVIEKGRYAYGNRLRFCRPDMKVKMLAFTDIHSLTGIEVTRYDQRFEATVNDLVPTVGEILGDKAVSEKWTELCNAFALRDVVGKRINYLSSGELRKLLIINALLEVPDLLILDNPYIGLDELSRSELDKAIKGIAEGGVGIVLLLCDPADIPSYTDSVIAISGNEVSAPETSPEAIDALRSRPLPSVPEMTLQDLPAQKGSAGEFEVAFAIEDGHVRYGGKSVLEGIDWKVCAGQRWALTGANGSGKSLLLSLVCADNPQAYANRITLFDRRRGSGESIWEIKDRIGYVCPEMQLYFRSALPVEEIVAGGLRNSLSQFRKPTSDELDEARTWLRLLDIGHIADRRFQELSSGEQRLVLLARAFIKQPSLLILDEPLHGLDAAHKERVRRLIDLLVSRNGMSLIFVTHYTREIPLSVTQVKTLQKI</sequence>
<evidence type="ECO:0000259" key="5">
    <source>
        <dbReference type="PROSITE" id="PS50893"/>
    </source>
</evidence>
<organism evidence="6 7">
    <name type="scientific">Duncaniella dubosii</name>
    <dbReference type="NCBI Taxonomy" id="2518971"/>
    <lineage>
        <taxon>Bacteria</taxon>
        <taxon>Pseudomonadati</taxon>
        <taxon>Bacteroidota</taxon>
        <taxon>Bacteroidia</taxon>
        <taxon>Bacteroidales</taxon>
        <taxon>Muribaculaceae</taxon>
        <taxon>Duncaniella</taxon>
    </lineage>
</organism>
<dbReference type="Pfam" id="PF00005">
    <property type="entry name" value="ABC_tran"/>
    <property type="match status" value="2"/>
</dbReference>
<dbReference type="Proteomes" id="UP000297149">
    <property type="component" value="Chromosome"/>
</dbReference>
<protein>
    <submittedName>
        <fullName evidence="6">ATP-binding cassette domain-containing protein</fullName>
    </submittedName>
</protein>
<dbReference type="InterPro" id="IPR003439">
    <property type="entry name" value="ABC_transporter-like_ATP-bd"/>
</dbReference>
<dbReference type="PROSITE" id="PS50893">
    <property type="entry name" value="ABC_TRANSPORTER_2"/>
    <property type="match status" value="2"/>
</dbReference>
<dbReference type="GO" id="GO:0005524">
    <property type="term" value="F:ATP binding"/>
    <property type="evidence" value="ECO:0007669"/>
    <property type="project" value="UniProtKB-KW"/>
</dbReference>
<evidence type="ECO:0000313" key="7">
    <source>
        <dbReference type="Proteomes" id="UP000297149"/>
    </source>
</evidence>
<evidence type="ECO:0000256" key="4">
    <source>
        <dbReference type="ARBA" id="ARBA00022840"/>
    </source>
</evidence>
<reference evidence="7" key="1">
    <citation type="submission" date="2019-02" db="EMBL/GenBank/DDBJ databases">
        <title>Isolation and identification of novel species under the genus Muribaculum.</title>
        <authorList>
            <person name="Miyake S."/>
            <person name="Ding Y."/>
            <person name="Low A."/>
            <person name="Soh M."/>
            <person name="Seedorf H."/>
        </authorList>
    </citation>
    <scope>NUCLEOTIDE SEQUENCE [LARGE SCALE GENOMIC DNA]</scope>
    <source>
        <strain evidence="7">H5</strain>
    </source>
</reference>
<dbReference type="RefSeq" id="WP_136414293.1">
    <property type="nucleotide sequence ID" value="NZ_CP039396.1"/>
</dbReference>